<dbReference type="AlphaFoldDB" id="A0A2Z6P541"/>
<reference evidence="2" key="1">
    <citation type="journal article" date="2017" name="Front. Plant Sci.">
        <title>Climate Clever Clovers: New Paradigm to Reduce the Environmental Footprint of Ruminants by Breeding Low Methanogenic Forages Utilizing Haplotype Variation.</title>
        <authorList>
            <person name="Kaur P."/>
            <person name="Appels R."/>
            <person name="Bayer P.E."/>
            <person name="Keeble-Gagnere G."/>
            <person name="Wang J."/>
            <person name="Hirakawa H."/>
            <person name="Shirasawa K."/>
            <person name="Vercoe P."/>
            <person name="Stefanova K."/>
            <person name="Durmic Z."/>
            <person name="Nichols P."/>
            <person name="Revell C."/>
            <person name="Isobe S.N."/>
            <person name="Edwards D."/>
            <person name="Erskine W."/>
        </authorList>
    </citation>
    <scope>NUCLEOTIDE SEQUENCE [LARGE SCALE GENOMIC DNA]</scope>
    <source>
        <strain evidence="2">cv. Daliak</strain>
    </source>
</reference>
<accession>A0A2Z6P541</accession>
<dbReference type="InterPro" id="IPR007750">
    <property type="entry name" value="DUF674"/>
</dbReference>
<dbReference type="EMBL" id="DF974884">
    <property type="protein sequence ID" value="GAU50826.1"/>
    <property type="molecule type" value="Genomic_DNA"/>
</dbReference>
<protein>
    <submittedName>
        <fullName evidence="1">Uncharacterized protein</fullName>
    </submittedName>
</protein>
<evidence type="ECO:0000313" key="2">
    <source>
        <dbReference type="Proteomes" id="UP000242715"/>
    </source>
</evidence>
<gene>
    <name evidence="1" type="ORF">TSUD_177650</name>
</gene>
<organism evidence="1 2">
    <name type="scientific">Trifolium subterraneum</name>
    <name type="common">Subterranean clover</name>
    <dbReference type="NCBI Taxonomy" id="3900"/>
    <lineage>
        <taxon>Eukaryota</taxon>
        <taxon>Viridiplantae</taxon>
        <taxon>Streptophyta</taxon>
        <taxon>Embryophyta</taxon>
        <taxon>Tracheophyta</taxon>
        <taxon>Spermatophyta</taxon>
        <taxon>Magnoliopsida</taxon>
        <taxon>eudicotyledons</taxon>
        <taxon>Gunneridae</taxon>
        <taxon>Pentapetalae</taxon>
        <taxon>rosids</taxon>
        <taxon>fabids</taxon>
        <taxon>Fabales</taxon>
        <taxon>Fabaceae</taxon>
        <taxon>Papilionoideae</taxon>
        <taxon>50 kb inversion clade</taxon>
        <taxon>NPAAA clade</taxon>
        <taxon>Hologalegina</taxon>
        <taxon>IRL clade</taxon>
        <taxon>Trifolieae</taxon>
        <taxon>Trifolium</taxon>
    </lineage>
</organism>
<name>A0A2Z6P541_TRISU</name>
<dbReference type="OrthoDB" id="1099638at2759"/>
<keyword evidence="2" id="KW-1185">Reference proteome</keyword>
<proteinExistence type="predicted"/>
<dbReference type="Proteomes" id="UP000242715">
    <property type="component" value="Unassembled WGS sequence"/>
</dbReference>
<sequence length="255" mass="28081">MRLRPRNSMEEYCQNDLSVKPDTLGGTIFEPINLPESCDLDAIKQVTINVTRKEILDLLKCSLFSMTPLTDVFLKKNLVIENMNTQSTSSFDTDCGDQKSISREKKITVKLLMLPIDEASAINYGCYSKKEMYGEVRSSLVASDGCSWSFIDTCVHLEYLEPQSSTGEAYNRFAIGGRGFTKKPALYMVSDDLIVTPGSSSSAISILTKLRIPLSDVMECSIDIGKNESLSIVKASLISSSALTNGFGLFLAKFT</sequence>
<evidence type="ECO:0000313" key="1">
    <source>
        <dbReference type="EMBL" id="GAU50826.1"/>
    </source>
</evidence>
<dbReference type="PANTHER" id="PTHR33103:SF102">
    <property type="entry name" value="DUF674 FAMILY PROTEIN"/>
    <property type="match status" value="1"/>
</dbReference>
<dbReference type="Pfam" id="PF05056">
    <property type="entry name" value="DUF674"/>
    <property type="match status" value="2"/>
</dbReference>
<dbReference type="PANTHER" id="PTHR33103">
    <property type="entry name" value="OS01G0153900 PROTEIN"/>
    <property type="match status" value="1"/>
</dbReference>